<comment type="caution">
    <text evidence="4">The sequence shown here is derived from an EMBL/GenBank/DDBJ whole genome shotgun (WGS) entry which is preliminary data.</text>
</comment>
<protein>
    <recommendedName>
        <fullName evidence="3">Deacetylase sirtuin-type domain-containing protein</fullName>
    </recommendedName>
</protein>
<feature type="non-terminal residue" evidence="4">
    <location>
        <position position="1"/>
    </location>
</feature>
<accession>X0UGQ1</accession>
<dbReference type="AlphaFoldDB" id="X0UGQ1"/>
<dbReference type="InterPro" id="IPR050134">
    <property type="entry name" value="NAD-dep_sirtuin_deacylases"/>
</dbReference>
<dbReference type="InterPro" id="IPR026590">
    <property type="entry name" value="Ssirtuin_cat_dom"/>
</dbReference>
<keyword evidence="1" id="KW-0808">Transferase</keyword>
<dbReference type="PANTHER" id="PTHR11085:SF10">
    <property type="entry name" value="NAD-DEPENDENT PROTEIN DEACYLASE SIRTUIN-5, MITOCHONDRIAL-RELATED"/>
    <property type="match status" value="1"/>
</dbReference>
<dbReference type="SUPFAM" id="SSF52467">
    <property type="entry name" value="DHS-like NAD/FAD-binding domain"/>
    <property type="match status" value="1"/>
</dbReference>
<organism evidence="4">
    <name type="scientific">marine sediment metagenome</name>
    <dbReference type="NCBI Taxonomy" id="412755"/>
    <lineage>
        <taxon>unclassified sequences</taxon>
        <taxon>metagenomes</taxon>
        <taxon>ecological metagenomes</taxon>
    </lineage>
</organism>
<reference evidence="4" key="1">
    <citation type="journal article" date="2014" name="Front. Microbiol.">
        <title>High frequency of phylogenetically diverse reductive dehalogenase-homologous genes in deep subseafloor sedimentary metagenomes.</title>
        <authorList>
            <person name="Kawai M."/>
            <person name="Futagami T."/>
            <person name="Toyoda A."/>
            <person name="Takaki Y."/>
            <person name="Nishi S."/>
            <person name="Hori S."/>
            <person name="Arai W."/>
            <person name="Tsubouchi T."/>
            <person name="Morono Y."/>
            <person name="Uchiyama I."/>
            <person name="Ito T."/>
            <person name="Fujiyama A."/>
            <person name="Inagaki F."/>
            <person name="Takami H."/>
        </authorList>
    </citation>
    <scope>NUCLEOTIDE SEQUENCE</scope>
    <source>
        <strain evidence="4">Expedition CK06-06</strain>
    </source>
</reference>
<dbReference type="GO" id="GO:0017136">
    <property type="term" value="F:histone deacetylase activity, NAD-dependent"/>
    <property type="evidence" value="ECO:0007669"/>
    <property type="project" value="TreeGrafter"/>
</dbReference>
<dbReference type="EMBL" id="BARS01028791">
    <property type="protein sequence ID" value="GAF99567.1"/>
    <property type="molecule type" value="Genomic_DNA"/>
</dbReference>
<dbReference type="InterPro" id="IPR029035">
    <property type="entry name" value="DHS-like_NAD/FAD-binding_dom"/>
</dbReference>
<gene>
    <name evidence="4" type="ORF">S01H1_45092</name>
</gene>
<dbReference type="Gene3D" id="3.30.1600.10">
    <property type="entry name" value="SIR2/SIRT2 'Small Domain"/>
    <property type="match status" value="1"/>
</dbReference>
<evidence type="ECO:0000256" key="1">
    <source>
        <dbReference type="ARBA" id="ARBA00022679"/>
    </source>
</evidence>
<keyword evidence="2" id="KW-0520">NAD</keyword>
<evidence type="ECO:0000259" key="3">
    <source>
        <dbReference type="PROSITE" id="PS50305"/>
    </source>
</evidence>
<dbReference type="PROSITE" id="PS50305">
    <property type="entry name" value="SIRTUIN"/>
    <property type="match status" value="1"/>
</dbReference>
<dbReference type="InterPro" id="IPR003000">
    <property type="entry name" value="Sirtuin"/>
</dbReference>
<dbReference type="Gene3D" id="3.40.50.1220">
    <property type="entry name" value="TPP-binding domain"/>
    <property type="match status" value="1"/>
</dbReference>
<sequence length="135" mass="14654">HGTMHWVDCLDCGQRYPREDVHQKMLAGEAVPRCDKCHGILKPATVAYGQAMPERETRESELRSAGCDMLLAAGSSMVVYPAAQMPLVAKRGGARLVIINLTATPHDGHADVVINDKSGDTLHRILGKVKGLLQE</sequence>
<name>X0UGQ1_9ZZZZ</name>
<evidence type="ECO:0000313" key="4">
    <source>
        <dbReference type="EMBL" id="GAF99567.1"/>
    </source>
</evidence>
<dbReference type="InterPro" id="IPR026591">
    <property type="entry name" value="Sirtuin_cat_small_dom_sf"/>
</dbReference>
<dbReference type="Pfam" id="PF02146">
    <property type="entry name" value="SIR2"/>
    <property type="match status" value="1"/>
</dbReference>
<evidence type="ECO:0000256" key="2">
    <source>
        <dbReference type="ARBA" id="ARBA00023027"/>
    </source>
</evidence>
<dbReference type="PANTHER" id="PTHR11085">
    <property type="entry name" value="NAD-DEPENDENT PROTEIN DEACYLASE SIRTUIN-5, MITOCHONDRIAL-RELATED"/>
    <property type="match status" value="1"/>
</dbReference>
<feature type="domain" description="Deacetylase sirtuin-type" evidence="3">
    <location>
        <begin position="1"/>
        <end position="135"/>
    </location>
</feature>
<proteinExistence type="predicted"/>
<dbReference type="GO" id="GO:0070403">
    <property type="term" value="F:NAD+ binding"/>
    <property type="evidence" value="ECO:0007669"/>
    <property type="project" value="InterPro"/>
</dbReference>